<reference evidence="1" key="1">
    <citation type="submission" date="2021-04" db="EMBL/GenBank/DDBJ databases">
        <title>Genome sequence of Serratia sp. arafor3.</title>
        <authorList>
            <person name="Besaury L."/>
        </authorList>
    </citation>
    <scope>NUCLEOTIDE SEQUENCE</scope>
    <source>
        <strain evidence="1">Arafor3</strain>
    </source>
</reference>
<comment type="caution">
    <text evidence="1">The sequence shown here is derived from an EMBL/GenBank/DDBJ whole genome shotgun (WGS) entry which is preliminary data.</text>
</comment>
<accession>A0ABT0KH73</accession>
<proteinExistence type="predicted"/>
<keyword evidence="2" id="KW-1185">Reference proteome</keyword>
<evidence type="ECO:0008006" key="3">
    <source>
        <dbReference type="Google" id="ProtNLM"/>
    </source>
</evidence>
<dbReference type="Proteomes" id="UP001165275">
    <property type="component" value="Unassembled WGS sequence"/>
</dbReference>
<name>A0ABT0KH73_9GAMM</name>
<dbReference type="EMBL" id="JAGQDC010000021">
    <property type="protein sequence ID" value="MCL1031379.1"/>
    <property type="molecule type" value="Genomic_DNA"/>
</dbReference>
<sequence>MLIPTLFQPSSPRNEINFRAPTVDDALQFSGVSTEQEEQTTTKYLDAMQVGDVQSSAKWTAQDRRTALWWIYTHSQSEGAYQTLSYQCAHCNELHHYDFDMADLADQVELLTVPPYVEVEIPVRGVPYLWNLKPLDGVGMEHLEMMYSNLPAEDDPDYKKELANLKVVEITLQAHLADQPDDFQKAAEMRYELIRSMDVNSEFVALAANVKKMNKTLHHGLPIKIHKGQCQLYVKPHECPTLAKEDKTVSTRLFFQFRGVDYLPGNVAQLLGDPD</sequence>
<protein>
    <recommendedName>
        <fullName evidence="3">Morphogenetic protein</fullName>
    </recommendedName>
</protein>
<evidence type="ECO:0000313" key="2">
    <source>
        <dbReference type="Proteomes" id="UP001165275"/>
    </source>
</evidence>
<evidence type="ECO:0000313" key="1">
    <source>
        <dbReference type="EMBL" id="MCL1031379.1"/>
    </source>
</evidence>
<organism evidence="1 2">
    <name type="scientific">Serratia silvae</name>
    <dbReference type="NCBI Taxonomy" id="2824122"/>
    <lineage>
        <taxon>Bacteria</taxon>
        <taxon>Pseudomonadati</taxon>
        <taxon>Pseudomonadota</taxon>
        <taxon>Gammaproteobacteria</taxon>
        <taxon>Enterobacterales</taxon>
        <taxon>Yersiniaceae</taxon>
        <taxon>Serratia</taxon>
    </lineage>
</organism>
<gene>
    <name evidence="1" type="ORF">KAJ71_20505</name>
</gene>
<dbReference type="RefSeq" id="WP_248947389.1">
    <property type="nucleotide sequence ID" value="NZ_CBCSGY010000016.1"/>
</dbReference>